<dbReference type="InterPro" id="IPR051477">
    <property type="entry name" value="Expansin_CellWall"/>
</dbReference>
<accession>A0A4S8LGY1</accession>
<gene>
    <name evidence="5" type="ORF">K435DRAFT_315548</name>
</gene>
<evidence type="ECO:0000313" key="5">
    <source>
        <dbReference type="EMBL" id="THU88356.1"/>
    </source>
</evidence>
<feature type="signal peptide" evidence="3">
    <location>
        <begin position="1"/>
        <end position="17"/>
    </location>
</feature>
<evidence type="ECO:0000256" key="3">
    <source>
        <dbReference type="SAM" id="SignalP"/>
    </source>
</evidence>
<feature type="compositionally biased region" description="Low complexity" evidence="2">
    <location>
        <begin position="274"/>
        <end position="289"/>
    </location>
</feature>
<dbReference type="InterPro" id="IPR009009">
    <property type="entry name" value="RlpA-like_DPBB"/>
</dbReference>
<proteinExistence type="predicted"/>
<feature type="compositionally biased region" description="Polar residues" evidence="2">
    <location>
        <begin position="316"/>
        <end position="330"/>
    </location>
</feature>
<feature type="domain" description="RlpA-like protein double-psi beta-barrel" evidence="4">
    <location>
        <begin position="196"/>
        <end position="242"/>
    </location>
</feature>
<dbReference type="EMBL" id="ML179412">
    <property type="protein sequence ID" value="THU88356.1"/>
    <property type="molecule type" value="Genomic_DNA"/>
</dbReference>
<feature type="chain" id="PRO_5020893288" description="RlpA-like protein double-psi beta-barrel domain-containing protein" evidence="3">
    <location>
        <begin position="18"/>
        <end position="330"/>
    </location>
</feature>
<evidence type="ECO:0000313" key="6">
    <source>
        <dbReference type="Proteomes" id="UP000297245"/>
    </source>
</evidence>
<dbReference type="AlphaFoldDB" id="A0A4S8LGY1"/>
<dbReference type="Proteomes" id="UP000297245">
    <property type="component" value="Unassembled WGS sequence"/>
</dbReference>
<feature type="compositionally biased region" description="Low complexity" evidence="2">
    <location>
        <begin position="297"/>
        <end position="314"/>
    </location>
</feature>
<sequence>MYGLVYVFMVALHFLTAYKTPQAKSSLLQQGLFPTKIRRYGTHPFIPYLVDRVLLWTWCPFPYEPTTTNFRHLRSLLCINKYFLLMSRSISSSKSFGGLASALVTVASLGALLAVALPTNQESSNYTSLRAIKRQFDWTGGTGEGTFYTPGLGACGVTNTESDLICAVAHEFFDGYATKDGPDPNAGNPNKNPICNKQIDVTYQGKSVTVTVVDRCEGCKGYDLDFSPTAFDHLASRDLGRIQGISWKFQGAGAGSGGNTGDGGQTHSSTAIPSGGSSWGGSETWQSSTATDPNGSPQTAPTGAPTVPTGAPGTEGNPQGNPWQQGVPTA</sequence>
<dbReference type="SUPFAM" id="SSF50685">
    <property type="entry name" value="Barwin-like endoglucanases"/>
    <property type="match status" value="1"/>
</dbReference>
<evidence type="ECO:0000256" key="2">
    <source>
        <dbReference type="SAM" id="MobiDB-lite"/>
    </source>
</evidence>
<dbReference type="PANTHER" id="PTHR31836">
    <property type="match status" value="1"/>
</dbReference>
<feature type="region of interest" description="Disordered" evidence="2">
    <location>
        <begin position="253"/>
        <end position="330"/>
    </location>
</feature>
<dbReference type="InterPro" id="IPR036908">
    <property type="entry name" value="RlpA-like_sf"/>
</dbReference>
<dbReference type="Pfam" id="PF03330">
    <property type="entry name" value="DPBB_1"/>
    <property type="match status" value="1"/>
</dbReference>
<dbReference type="CDD" id="cd22191">
    <property type="entry name" value="DPBB_RlpA_EXP_N-like"/>
    <property type="match status" value="1"/>
</dbReference>
<protein>
    <recommendedName>
        <fullName evidence="4">RlpA-like protein double-psi beta-barrel domain-containing protein</fullName>
    </recommendedName>
</protein>
<organism evidence="5 6">
    <name type="scientific">Dendrothele bispora (strain CBS 962.96)</name>
    <dbReference type="NCBI Taxonomy" id="1314807"/>
    <lineage>
        <taxon>Eukaryota</taxon>
        <taxon>Fungi</taxon>
        <taxon>Dikarya</taxon>
        <taxon>Basidiomycota</taxon>
        <taxon>Agaricomycotina</taxon>
        <taxon>Agaricomycetes</taxon>
        <taxon>Agaricomycetidae</taxon>
        <taxon>Agaricales</taxon>
        <taxon>Agaricales incertae sedis</taxon>
        <taxon>Dendrothele</taxon>
    </lineage>
</organism>
<evidence type="ECO:0000256" key="1">
    <source>
        <dbReference type="ARBA" id="ARBA00022729"/>
    </source>
</evidence>
<dbReference type="OrthoDB" id="623670at2759"/>
<keyword evidence="1 3" id="KW-0732">Signal</keyword>
<keyword evidence="6" id="KW-1185">Reference proteome</keyword>
<dbReference type="Gene3D" id="2.40.40.10">
    <property type="entry name" value="RlpA-like domain"/>
    <property type="match status" value="1"/>
</dbReference>
<name>A0A4S8LGY1_DENBC</name>
<feature type="compositionally biased region" description="Gly residues" evidence="2">
    <location>
        <begin position="253"/>
        <end position="264"/>
    </location>
</feature>
<evidence type="ECO:0000259" key="4">
    <source>
        <dbReference type="Pfam" id="PF03330"/>
    </source>
</evidence>
<reference evidence="5 6" key="1">
    <citation type="journal article" date="2019" name="Nat. Ecol. Evol.">
        <title>Megaphylogeny resolves global patterns of mushroom evolution.</title>
        <authorList>
            <person name="Varga T."/>
            <person name="Krizsan K."/>
            <person name="Foldi C."/>
            <person name="Dima B."/>
            <person name="Sanchez-Garcia M."/>
            <person name="Sanchez-Ramirez S."/>
            <person name="Szollosi G.J."/>
            <person name="Szarkandi J.G."/>
            <person name="Papp V."/>
            <person name="Albert L."/>
            <person name="Andreopoulos W."/>
            <person name="Angelini C."/>
            <person name="Antonin V."/>
            <person name="Barry K.W."/>
            <person name="Bougher N.L."/>
            <person name="Buchanan P."/>
            <person name="Buyck B."/>
            <person name="Bense V."/>
            <person name="Catcheside P."/>
            <person name="Chovatia M."/>
            <person name="Cooper J."/>
            <person name="Damon W."/>
            <person name="Desjardin D."/>
            <person name="Finy P."/>
            <person name="Geml J."/>
            <person name="Haridas S."/>
            <person name="Hughes K."/>
            <person name="Justo A."/>
            <person name="Karasinski D."/>
            <person name="Kautmanova I."/>
            <person name="Kiss B."/>
            <person name="Kocsube S."/>
            <person name="Kotiranta H."/>
            <person name="LaButti K.M."/>
            <person name="Lechner B.E."/>
            <person name="Liimatainen K."/>
            <person name="Lipzen A."/>
            <person name="Lukacs Z."/>
            <person name="Mihaltcheva S."/>
            <person name="Morgado L.N."/>
            <person name="Niskanen T."/>
            <person name="Noordeloos M.E."/>
            <person name="Ohm R.A."/>
            <person name="Ortiz-Santana B."/>
            <person name="Ovrebo C."/>
            <person name="Racz N."/>
            <person name="Riley R."/>
            <person name="Savchenko A."/>
            <person name="Shiryaev A."/>
            <person name="Soop K."/>
            <person name="Spirin V."/>
            <person name="Szebenyi C."/>
            <person name="Tomsovsky M."/>
            <person name="Tulloss R.E."/>
            <person name="Uehling J."/>
            <person name="Grigoriev I.V."/>
            <person name="Vagvolgyi C."/>
            <person name="Papp T."/>
            <person name="Martin F.M."/>
            <person name="Miettinen O."/>
            <person name="Hibbett D.S."/>
            <person name="Nagy L.G."/>
        </authorList>
    </citation>
    <scope>NUCLEOTIDE SEQUENCE [LARGE SCALE GENOMIC DNA]</scope>
    <source>
        <strain evidence="5 6">CBS 962.96</strain>
    </source>
</reference>
<dbReference type="PANTHER" id="PTHR31836:SF27">
    <property type="entry name" value="RLPA-LIKE PROTEIN DOUBLE-PSI BETA-BARREL DOMAIN-CONTAINING PROTEIN"/>
    <property type="match status" value="1"/>
</dbReference>